<sequence>MSKRIEPPLISRHEMCRICRCYTDSLIALKCNCQGTMGYAHNSCLIKWTRVTGTDLCEVCKGSYKCYSRNYKKLFFALFSRPYFQTIMRKVIACGLIAPLLYTNTKDIITASNTVNISLGIYHDTFLSSVLMFKAILLYEFSTWSSKMLGDVKMIMNHWWNNNWSDDNIDGNITSAENSYESIQIGFYDIDDRTRIF</sequence>
<evidence type="ECO:0000256" key="6">
    <source>
        <dbReference type="ARBA" id="ARBA00022786"/>
    </source>
</evidence>
<keyword evidence="3" id="KW-0812">Transmembrane</keyword>
<dbReference type="InterPro" id="IPR011016">
    <property type="entry name" value="Znf_RING-CH"/>
</dbReference>
<evidence type="ECO:0000256" key="4">
    <source>
        <dbReference type="ARBA" id="ARBA00022723"/>
    </source>
</evidence>
<gene>
    <name evidence="12" type="primary">CSON002381</name>
</gene>
<proteinExistence type="predicted"/>
<dbReference type="VEuPathDB" id="VectorBase:CSON002381"/>
<evidence type="ECO:0000259" key="10">
    <source>
        <dbReference type="PROSITE" id="PS51292"/>
    </source>
</evidence>
<keyword evidence="2" id="KW-0808">Transferase</keyword>
<keyword evidence="4" id="KW-0479">Metal-binding</keyword>
<evidence type="ECO:0000256" key="1">
    <source>
        <dbReference type="ARBA" id="ARBA00004141"/>
    </source>
</evidence>
<dbReference type="EMBL" id="UFQS01000013">
    <property type="protein sequence ID" value="SSW97239.1"/>
    <property type="molecule type" value="Genomic_DNA"/>
</dbReference>
<dbReference type="AlphaFoldDB" id="A0A336LJ45"/>
<evidence type="ECO:0000313" key="11">
    <source>
        <dbReference type="EMBL" id="SSW97239.1"/>
    </source>
</evidence>
<evidence type="ECO:0000256" key="7">
    <source>
        <dbReference type="ARBA" id="ARBA00022833"/>
    </source>
</evidence>
<evidence type="ECO:0000256" key="3">
    <source>
        <dbReference type="ARBA" id="ARBA00022692"/>
    </source>
</evidence>
<comment type="subcellular location">
    <subcellularLocation>
        <location evidence="1">Membrane</location>
        <topology evidence="1">Multi-pass membrane protein</topology>
    </subcellularLocation>
</comment>
<evidence type="ECO:0000256" key="2">
    <source>
        <dbReference type="ARBA" id="ARBA00022679"/>
    </source>
</evidence>
<protein>
    <submittedName>
        <fullName evidence="12">CSON002381 protein</fullName>
    </submittedName>
</protein>
<keyword evidence="6" id="KW-0833">Ubl conjugation pathway</keyword>
<feature type="domain" description="RING-CH-type" evidence="10">
    <location>
        <begin position="8"/>
        <end position="67"/>
    </location>
</feature>
<accession>A0A336LJ45</accession>
<dbReference type="PANTHER" id="PTHR46065">
    <property type="entry name" value="E3 UBIQUITIN-PROTEIN LIGASE MARCH 2/3 FAMILY MEMBER"/>
    <property type="match status" value="1"/>
</dbReference>
<evidence type="ECO:0000256" key="9">
    <source>
        <dbReference type="ARBA" id="ARBA00023136"/>
    </source>
</evidence>
<dbReference type="Pfam" id="PF12906">
    <property type="entry name" value="RINGv"/>
    <property type="match status" value="1"/>
</dbReference>
<keyword evidence="5" id="KW-0863">Zinc-finger</keyword>
<dbReference type="SMART" id="SM00744">
    <property type="entry name" value="RINGv"/>
    <property type="match status" value="1"/>
</dbReference>
<keyword evidence="7" id="KW-0862">Zinc</keyword>
<dbReference type="InterPro" id="IPR013083">
    <property type="entry name" value="Znf_RING/FYVE/PHD"/>
</dbReference>
<evidence type="ECO:0000256" key="8">
    <source>
        <dbReference type="ARBA" id="ARBA00022989"/>
    </source>
</evidence>
<keyword evidence="8" id="KW-1133">Transmembrane helix</keyword>
<dbReference type="GO" id="GO:0016020">
    <property type="term" value="C:membrane"/>
    <property type="evidence" value="ECO:0007669"/>
    <property type="project" value="UniProtKB-SubCell"/>
</dbReference>
<name>A0A336LJ45_CULSO</name>
<reference evidence="12" key="2">
    <citation type="submission" date="2018-07" db="EMBL/GenBank/DDBJ databases">
        <authorList>
            <person name="Quirk P.G."/>
            <person name="Krulwich T.A."/>
        </authorList>
    </citation>
    <scope>NUCLEOTIDE SEQUENCE</scope>
</reference>
<evidence type="ECO:0000256" key="5">
    <source>
        <dbReference type="ARBA" id="ARBA00022771"/>
    </source>
</evidence>
<reference evidence="11" key="1">
    <citation type="submission" date="2018-04" db="EMBL/GenBank/DDBJ databases">
        <authorList>
            <person name="Go L.Y."/>
            <person name="Mitchell J.A."/>
        </authorList>
    </citation>
    <scope>NUCLEOTIDE SEQUENCE</scope>
    <source>
        <tissue evidence="11">Whole organism</tissue>
    </source>
</reference>
<evidence type="ECO:0000313" key="12">
    <source>
        <dbReference type="EMBL" id="SSX17625.1"/>
    </source>
</evidence>
<dbReference type="SUPFAM" id="SSF57850">
    <property type="entry name" value="RING/U-box"/>
    <property type="match status" value="1"/>
</dbReference>
<dbReference type="EMBL" id="UFQT01000013">
    <property type="protein sequence ID" value="SSX17625.1"/>
    <property type="molecule type" value="Genomic_DNA"/>
</dbReference>
<dbReference type="PANTHER" id="PTHR46065:SF3">
    <property type="entry name" value="FI20425P1"/>
    <property type="match status" value="1"/>
</dbReference>
<dbReference type="GO" id="GO:0004842">
    <property type="term" value="F:ubiquitin-protein transferase activity"/>
    <property type="evidence" value="ECO:0007669"/>
    <property type="project" value="TreeGrafter"/>
</dbReference>
<dbReference type="GO" id="GO:0008270">
    <property type="term" value="F:zinc ion binding"/>
    <property type="evidence" value="ECO:0007669"/>
    <property type="project" value="UniProtKB-KW"/>
</dbReference>
<dbReference type="GO" id="GO:0016567">
    <property type="term" value="P:protein ubiquitination"/>
    <property type="evidence" value="ECO:0007669"/>
    <property type="project" value="TreeGrafter"/>
</dbReference>
<dbReference type="Gene3D" id="3.30.40.10">
    <property type="entry name" value="Zinc/RING finger domain, C3HC4 (zinc finger)"/>
    <property type="match status" value="1"/>
</dbReference>
<organism evidence="12">
    <name type="scientific">Culicoides sonorensis</name>
    <name type="common">Biting midge</name>
    <dbReference type="NCBI Taxonomy" id="179676"/>
    <lineage>
        <taxon>Eukaryota</taxon>
        <taxon>Metazoa</taxon>
        <taxon>Ecdysozoa</taxon>
        <taxon>Arthropoda</taxon>
        <taxon>Hexapoda</taxon>
        <taxon>Insecta</taxon>
        <taxon>Pterygota</taxon>
        <taxon>Neoptera</taxon>
        <taxon>Endopterygota</taxon>
        <taxon>Diptera</taxon>
        <taxon>Nematocera</taxon>
        <taxon>Chironomoidea</taxon>
        <taxon>Ceratopogonidae</taxon>
        <taxon>Ceratopogoninae</taxon>
        <taxon>Culicoides</taxon>
        <taxon>Monoculicoides</taxon>
    </lineage>
</organism>
<dbReference type="PROSITE" id="PS51292">
    <property type="entry name" value="ZF_RING_CH"/>
    <property type="match status" value="1"/>
</dbReference>
<keyword evidence="9" id="KW-0472">Membrane</keyword>